<dbReference type="SUPFAM" id="SSF53850">
    <property type="entry name" value="Periplasmic binding protein-like II"/>
    <property type="match status" value="1"/>
</dbReference>
<organism evidence="1 2">
    <name type="scientific">Sediminispirochaeta smaragdinae (strain DSM 11293 / JCM 15392 / SEBR 4228)</name>
    <name type="common">Spirochaeta smaragdinae</name>
    <dbReference type="NCBI Taxonomy" id="573413"/>
    <lineage>
        <taxon>Bacteria</taxon>
        <taxon>Pseudomonadati</taxon>
        <taxon>Spirochaetota</taxon>
        <taxon>Spirochaetia</taxon>
        <taxon>Spirochaetales</taxon>
        <taxon>Spirochaetaceae</taxon>
        <taxon>Sediminispirochaeta</taxon>
    </lineage>
</organism>
<dbReference type="EMBL" id="CP002116">
    <property type="protein sequence ID" value="ADK79725.1"/>
    <property type="molecule type" value="Genomic_DNA"/>
</dbReference>
<dbReference type="OrthoDB" id="354992at2"/>
<proteinExistence type="predicted"/>
<dbReference type="Proteomes" id="UP000002318">
    <property type="component" value="Chromosome"/>
</dbReference>
<reference evidence="1 2" key="1">
    <citation type="journal article" date="2010" name="Stand. Genomic Sci.">
        <title>Complete genome sequence of Spirochaeta smaragdinae type strain (SEBR 4228).</title>
        <authorList>
            <person name="Mavromatis K."/>
            <person name="Yasawong M."/>
            <person name="Chertkov O."/>
            <person name="Lapidus A."/>
            <person name="Lucas S."/>
            <person name="Nolan M."/>
            <person name="Del Rio T.G."/>
            <person name="Tice H."/>
            <person name="Cheng J.F."/>
            <person name="Pitluck S."/>
            <person name="Liolios K."/>
            <person name="Ivanova N."/>
            <person name="Tapia R."/>
            <person name="Han C."/>
            <person name="Bruce D."/>
            <person name="Goodwin L."/>
            <person name="Pati A."/>
            <person name="Chen A."/>
            <person name="Palaniappan K."/>
            <person name="Land M."/>
            <person name="Hauser L."/>
            <person name="Chang Y.J."/>
            <person name="Jeffries C.D."/>
            <person name="Detter J.C."/>
            <person name="Rohde M."/>
            <person name="Brambilla E."/>
            <person name="Spring S."/>
            <person name="Goker M."/>
            <person name="Sikorski J."/>
            <person name="Woyke T."/>
            <person name="Bristow J."/>
            <person name="Eisen J.A."/>
            <person name="Markowitz V."/>
            <person name="Hugenholtz P."/>
            <person name="Klenk H.P."/>
            <person name="Kyrpides N.C."/>
        </authorList>
    </citation>
    <scope>NUCLEOTIDE SEQUENCE [LARGE SCALE GENOMIC DNA]</scope>
    <source>
        <strain evidence="2">DSM 11293 / JCM 15392 / SEBR 4228</strain>
    </source>
</reference>
<keyword evidence="2" id="KW-1185">Reference proteome</keyword>
<protein>
    <submittedName>
        <fullName evidence="1">Lipoprotein</fullName>
    </submittedName>
</protein>
<dbReference type="HOGENOM" id="CLU_648813_0_0_12"/>
<keyword evidence="1" id="KW-0449">Lipoprotein</keyword>
<dbReference type="STRING" id="573413.Spirs_0580"/>
<name>E1RBJ5_SEDSS</name>
<dbReference type="KEGG" id="ssm:Spirs_0580"/>
<dbReference type="AlphaFoldDB" id="E1RBJ5"/>
<dbReference type="Gene3D" id="3.40.190.10">
    <property type="entry name" value="Periplasmic binding protein-like II"/>
    <property type="match status" value="1"/>
</dbReference>
<accession>E1RBJ5</accession>
<gene>
    <name evidence="1" type="ordered locus">Spirs_0580</name>
</gene>
<sequence length="435" mass="50102">MLTLVFLLLASAIFFLWYKNPNRFPTTAILWTNRPEFAAYAELFNASQELYQIEVVYKNEPAREIEEGKIDTNMQELVPDLVAGAYLNNEKTIQRFSSLASLFATEKRNAERRTNLPLLDRSLFYQDLLSRGENSVGQQILLPVSFDLPALAFLKSSRSGNQQFSLNLESIQEESAAYNVIKDGRFNRMGFSPRWDPEVLYEKTALFQTNFTEAEKTGQVTWNQEALDQAIAFIREWITTVNQGLELEQQFIDTFLYDPPIKLLSDGRILFTYSTLQNFFHLAPEKRSALDFRWMAKNDLIPVNDDILFIGIPNAAVARPAAGAFLLWFFQSDTQKKLLESSQFKRMRTFGIADGFSSLSSINEEIIPQYFPSLVGHIPPENYLSFPLPLPSRWNAMRKDVIIPWLLEKASADDPDQIPDLSERLETWYRQKPLQ</sequence>
<evidence type="ECO:0000313" key="1">
    <source>
        <dbReference type="EMBL" id="ADK79725.1"/>
    </source>
</evidence>
<dbReference type="eggNOG" id="COG1653">
    <property type="taxonomic scope" value="Bacteria"/>
</dbReference>
<evidence type="ECO:0000313" key="2">
    <source>
        <dbReference type="Proteomes" id="UP000002318"/>
    </source>
</evidence>